<dbReference type="EMBL" id="FXWG01000002">
    <property type="protein sequence ID" value="SMQ68961.1"/>
    <property type="molecule type" value="Genomic_DNA"/>
</dbReference>
<dbReference type="OrthoDB" id="651281at2"/>
<accession>A0A1Y6F5X1</accession>
<organism evidence="6 7">
    <name type="scientific">Altererythrobacter xiamenensis</name>
    <dbReference type="NCBI Taxonomy" id="1316679"/>
    <lineage>
        <taxon>Bacteria</taxon>
        <taxon>Pseudomonadati</taxon>
        <taxon>Pseudomonadota</taxon>
        <taxon>Alphaproteobacteria</taxon>
        <taxon>Sphingomonadales</taxon>
        <taxon>Erythrobacteraceae</taxon>
        <taxon>Altererythrobacter</taxon>
    </lineage>
</organism>
<keyword evidence="7" id="KW-1185">Reference proteome</keyword>
<evidence type="ECO:0000256" key="4">
    <source>
        <dbReference type="ARBA" id="ARBA00025742"/>
    </source>
</evidence>
<evidence type="ECO:0000313" key="7">
    <source>
        <dbReference type="Proteomes" id="UP000194420"/>
    </source>
</evidence>
<protein>
    <submittedName>
        <fullName evidence="6">3',5'-cyclic AMP phosphodiesterase CpdA</fullName>
    </submittedName>
</protein>
<evidence type="ECO:0000256" key="1">
    <source>
        <dbReference type="ARBA" id="ARBA00022723"/>
    </source>
</evidence>
<dbReference type="PANTHER" id="PTHR42988:SF2">
    <property type="entry name" value="CYCLIC NUCLEOTIDE PHOSPHODIESTERASE CBUA0032-RELATED"/>
    <property type="match status" value="1"/>
</dbReference>
<proteinExistence type="inferred from homology"/>
<dbReference type="SUPFAM" id="SSF56300">
    <property type="entry name" value="Metallo-dependent phosphatases"/>
    <property type="match status" value="1"/>
</dbReference>
<sequence length="247" mass="27409">MTTTIFHMSDPHFGTENRDALEAFAAEAKDAQADLILCTGDLTQRATHAQYDAAAAYFDQFDAPVVLCPGNHDMAYYNLWERFTDPYRRFRKFYEGIDSDFESEDCVLVPLKTTVRAQPRFPWSDGYVREEALEKTRQHLHRLAGDTRLKLVTCHHPLQPAREGETNPTIGGDEAFAAIAAGGADAVISGHVHIPFDIERASAGTKVRMIGSGTLSTRLRGEPASYSILTCSRVDGIALERRVVDFG</sequence>
<dbReference type="InterPro" id="IPR050884">
    <property type="entry name" value="CNP_phosphodiesterase-III"/>
</dbReference>
<keyword evidence="1" id="KW-0479">Metal-binding</keyword>
<name>A0A1Y6F5X1_9SPHN</name>
<keyword evidence="2" id="KW-0378">Hydrolase</keyword>
<evidence type="ECO:0000256" key="2">
    <source>
        <dbReference type="ARBA" id="ARBA00022801"/>
    </source>
</evidence>
<dbReference type="Gene3D" id="3.60.21.10">
    <property type="match status" value="1"/>
</dbReference>
<gene>
    <name evidence="6" type="ORF">SAMN06297468_1226</name>
</gene>
<dbReference type="Proteomes" id="UP000194420">
    <property type="component" value="Unassembled WGS sequence"/>
</dbReference>
<dbReference type="GO" id="GO:0046872">
    <property type="term" value="F:metal ion binding"/>
    <property type="evidence" value="ECO:0007669"/>
    <property type="project" value="UniProtKB-KW"/>
</dbReference>
<dbReference type="RefSeq" id="WP_086437174.1">
    <property type="nucleotide sequence ID" value="NZ_FXWG01000002.1"/>
</dbReference>
<dbReference type="Pfam" id="PF00149">
    <property type="entry name" value="Metallophos"/>
    <property type="match status" value="1"/>
</dbReference>
<dbReference type="InterPro" id="IPR004843">
    <property type="entry name" value="Calcineurin-like_PHP"/>
</dbReference>
<keyword evidence="3" id="KW-0408">Iron</keyword>
<evidence type="ECO:0000256" key="3">
    <source>
        <dbReference type="ARBA" id="ARBA00023004"/>
    </source>
</evidence>
<comment type="similarity">
    <text evidence="4">Belongs to the cyclic nucleotide phosphodiesterase class-III family.</text>
</comment>
<dbReference type="AlphaFoldDB" id="A0A1Y6F5X1"/>
<dbReference type="GO" id="GO:0016787">
    <property type="term" value="F:hydrolase activity"/>
    <property type="evidence" value="ECO:0007669"/>
    <property type="project" value="UniProtKB-KW"/>
</dbReference>
<dbReference type="PANTHER" id="PTHR42988">
    <property type="entry name" value="PHOSPHOHYDROLASE"/>
    <property type="match status" value="1"/>
</dbReference>
<dbReference type="InterPro" id="IPR029052">
    <property type="entry name" value="Metallo-depent_PP-like"/>
</dbReference>
<evidence type="ECO:0000259" key="5">
    <source>
        <dbReference type="Pfam" id="PF00149"/>
    </source>
</evidence>
<evidence type="ECO:0000313" key="6">
    <source>
        <dbReference type="EMBL" id="SMQ68961.1"/>
    </source>
</evidence>
<feature type="domain" description="Calcineurin-like phosphoesterase" evidence="5">
    <location>
        <begin position="4"/>
        <end position="195"/>
    </location>
</feature>
<reference evidence="7" key="1">
    <citation type="submission" date="2017-04" db="EMBL/GenBank/DDBJ databases">
        <authorList>
            <person name="Varghese N."/>
            <person name="Submissions S."/>
        </authorList>
    </citation>
    <scope>NUCLEOTIDE SEQUENCE [LARGE SCALE GENOMIC DNA]</scope>
</reference>